<proteinExistence type="predicted"/>
<sequence>MNSLFSYFWAFEKRMTRLAPLFLTLLYLVAMVRPVFPILEFVVNQDYIAEFLCINTDKPELECNGKCYLMQMIKAQESEKQENLPQINLSEYPIGFVNIVVVPLKTIFKDRSVTPLFRADNYCYLYSFSDFHPPTFTV</sequence>
<dbReference type="PATRIC" id="fig|63186.3.peg.2635"/>
<evidence type="ECO:0000313" key="1">
    <source>
        <dbReference type="EMBL" id="CAZ96830.1"/>
    </source>
</evidence>
<dbReference type="HOGENOM" id="CLU_132570_1_0_10"/>
<dbReference type="EMBL" id="FP476056">
    <property type="protein sequence ID" value="CAZ96830.1"/>
    <property type="molecule type" value="Genomic_DNA"/>
</dbReference>
<protein>
    <submittedName>
        <fullName evidence="1">Conserved hypothetical membrane protein</fullName>
    </submittedName>
</protein>
<dbReference type="STRING" id="63186.ZOBELLIA_2680"/>
<evidence type="ECO:0000313" key="2">
    <source>
        <dbReference type="Proteomes" id="UP000008898"/>
    </source>
</evidence>
<reference evidence="2" key="1">
    <citation type="submission" date="2009-07" db="EMBL/GenBank/DDBJ databases">
        <title>Complete genome sequence of Zobellia galactanivorans Dsij.</title>
        <authorList>
            <consortium name="Genoscope - CEA"/>
        </authorList>
    </citation>
    <scope>NUCLEOTIDE SEQUENCE [LARGE SCALE GENOMIC DNA]</scope>
    <source>
        <strain evidence="2">DSM 12802 / CCUG 47099 / CIP 106680 / NCIMB 13871 / Dsij</strain>
    </source>
</reference>
<name>G0L6B6_ZOBGA</name>
<reference evidence="1 2" key="2">
    <citation type="journal article" date="2012" name="Environ. Microbiol.">
        <title>Characterization of the first alginolytic operons in a marine bacterium: from their emergence in marine Flavobacteriia to their independent transfers to marine Proteobacteria and human gut Bacteroides.</title>
        <authorList>
            <person name="Thomas F."/>
            <person name="Barbeyron T."/>
            <person name="Tonon T."/>
            <person name="Genicot S."/>
            <person name="Czjzek M."/>
            <person name="Michel G."/>
        </authorList>
    </citation>
    <scope>NUCLEOTIDE SEQUENCE [LARGE SCALE GENOMIC DNA]</scope>
    <source>
        <strain evidence="2">DSM 12802 / CCUG 47099 / CIP 106680 / NCIMB 13871 / Dsij</strain>
    </source>
</reference>
<gene>
    <name evidence="1" type="ordered locus">zobellia_2680</name>
</gene>
<organism evidence="1 2">
    <name type="scientific">Zobellia galactanivorans (strain DSM 12802 / CCUG 47099 / CIP 106680 / NCIMB 13871 / Dsij)</name>
    <dbReference type="NCBI Taxonomy" id="63186"/>
    <lineage>
        <taxon>Bacteria</taxon>
        <taxon>Pseudomonadati</taxon>
        <taxon>Bacteroidota</taxon>
        <taxon>Flavobacteriia</taxon>
        <taxon>Flavobacteriales</taxon>
        <taxon>Flavobacteriaceae</taxon>
        <taxon>Zobellia</taxon>
    </lineage>
</organism>
<keyword evidence="2" id="KW-1185">Reference proteome</keyword>
<accession>G0L6B6</accession>
<dbReference type="AlphaFoldDB" id="G0L6B6"/>
<dbReference type="KEGG" id="zga:ZOBELLIA_2680"/>
<dbReference type="Proteomes" id="UP000008898">
    <property type="component" value="Chromosome"/>
</dbReference>